<dbReference type="OrthoDB" id="7631068at2"/>
<sequence>MQHRPTHKGSGHDPKEAMAVVLALVATFFGGPELYHFTIGTVIAFAESRYGADLAPVAVIGWALIVAAFSFYAARITFDIALVSAIMAVAMRLF</sequence>
<keyword evidence="1" id="KW-0812">Transmembrane</keyword>
<protein>
    <submittedName>
        <fullName evidence="2">Uncharacterized protein</fullName>
    </submittedName>
</protein>
<dbReference type="RefSeq" id="WP_023786614.1">
    <property type="nucleotide sequence ID" value="NC_022997.1"/>
</dbReference>
<proteinExistence type="predicted"/>
<keyword evidence="3" id="KW-1185">Reference proteome</keyword>
<dbReference type="HOGENOM" id="CLU_2382220_0_0_5"/>
<dbReference type="KEGG" id="hni:W911_06085"/>
<dbReference type="PATRIC" id="fig|1029756.8.peg.1273"/>
<keyword evidence="1" id="KW-1133">Transmembrane helix</keyword>
<accession>V5SDB8</accession>
<name>V5SDB8_9HYPH</name>
<feature type="transmembrane region" description="Helical" evidence="1">
    <location>
        <begin position="57"/>
        <end position="90"/>
    </location>
</feature>
<dbReference type="AlphaFoldDB" id="V5SDB8"/>
<dbReference type="EMBL" id="CP006912">
    <property type="protein sequence ID" value="AHB48055.1"/>
    <property type="molecule type" value="Genomic_DNA"/>
</dbReference>
<evidence type="ECO:0000313" key="2">
    <source>
        <dbReference type="EMBL" id="AHB48055.1"/>
    </source>
</evidence>
<evidence type="ECO:0000313" key="3">
    <source>
        <dbReference type="Proteomes" id="UP000018542"/>
    </source>
</evidence>
<feature type="transmembrane region" description="Helical" evidence="1">
    <location>
        <begin position="20"/>
        <end position="45"/>
    </location>
</feature>
<dbReference type="STRING" id="1029756.W911_06085"/>
<reference evidence="2 3" key="1">
    <citation type="journal article" date="2014" name="Genome Announc.">
        <title>Complete Genome Sequence of Hyphomicrobium nitrativorans Strain NL23, a Denitrifying Bacterium Isolated from Biofilm of a Methanol-Fed Denitrification System Treating Seawater at the Montreal Biodome.</title>
        <authorList>
            <person name="Martineau C."/>
            <person name="Villeneuve C."/>
            <person name="Mauffrey F."/>
            <person name="Villemur R."/>
        </authorList>
    </citation>
    <scope>NUCLEOTIDE SEQUENCE [LARGE SCALE GENOMIC DNA]</scope>
    <source>
        <strain evidence="2">NL23</strain>
    </source>
</reference>
<dbReference type="Proteomes" id="UP000018542">
    <property type="component" value="Chromosome"/>
</dbReference>
<organism evidence="2 3">
    <name type="scientific">Hyphomicrobium nitrativorans NL23</name>
    <dbReference type="NCBI Taxonomy" id="1029756"/>
    <lineage>
        <taxon>Bacteria</taxon>
        <taxon>Pseudomonadati</taxon>
        <taxon>Pseudomonadota</taxon>
        <taxon>Alphaproteobacteria</taxon>
        <taxon>Hyphomicrobiales</taxon>
        <taxon>Hyphomicrobiaceae</taxon>
        <taxon>Hyphomicrobium</taxon>
    </lineage>
</organism>
<evidence type="ECO:0000256" key="1">
    <source>
        <dbReference type="SAM" id="Phobius"/>
    </source>
</evidence>
<keyword evidence="1" id="KW-0472">Membrane</keyword>
<gene>
    <name evidence="2" type="ORF">W911_06085</name>
</gene>